<evidence type="ECO:0000313" key="3">
    <source>
        <dbReference type="Proteomes" id="UP000323067"/>
    </source>
</evidence>
<reference evidence="2 3" key="1">
    <citation type="journal article" date="2017" name="BMC Genomics">
        <title>Chromosome level assembly and secondary metabolite potential of the parasitic fungus Cordyceps militaris.</title>
        <authorList>
            <person name="Kramer G.J."/>
            <person name="Nodwell J.R."/>
        </authorList>
    </citation>
    <scope>NUCLEOTIDE SEQUENCE [LARGE SCALE GENOMIC DNA]</scope>
    <source>
        <strain evidence="2 3">ATCC 34164</strain>
    </source>
</reference>
<evidence type="ECO:0000313" key="2">
    <source>
        <dbReference type="EMBL" id="ATY58894.1"/>
    </source>
</evidence>
<protein>
    <submittedName>
        <fullName evidence="2">Uncharacterized protein</fullName>
    </submittedName>
</protein>
<feature type="chain" id="PRO_5014124571" evidence="1">
    <location>
        <begin position="18"/>
        <end position="114"/>
    </location>
</feature>
<dbReference type="Proteomes" id="UP000323067">
    <property type="component" value="Chromosome iv"/>
</dbReference>
<name>A0A2H4S728_CORMI</name>
<evidence type="ECO:0000256" key="1">
    <source>
        <dbReference type="SAM" id="SignalP"/>
    </source>
</evidence>
<gene>
    <name evidence="2" type="ORF">A9K55_003452</name>
</gene>
<dbReference type="VEuPathDB" id="FungiDB:A9K55_003452"/>
<accession>A0A2H4S728</accession>
<dbReference type="AlphaFoldDB" id="A0A2H4S728"/>
<dbReference type="VEuPathDB" id="FungiDB:CCM_06090"/>
<sequence>MLAKLLSAVLVLELVLASPVQDLQSLEKRCTAVGQSCRNGQTCCANSACAYTNSICTAFGSAGQYCGNAVPCQAGLACSTSAYCTPYGKKGAYCGNAVPCVSGLSCLWPSYTCG</sequence>
<dbReference type="OMA" id="CCSGAYC"/>
<dbReference type="EMBL" id="CP023322">
    <property type="protein sequence ID" value="ATY58894.1"/>
    <property type="molecule type" value="Genomic_DNA"/>
</dbReference>
<dbReference type="OrthoDB" id="4866039at2759"/>
<proteinExistence type="predicted"/>
<organism evidence="2 3">
    <name type="scientific">Cordyceps militaris</name>
    <name type="common">Caterpillar fungus</name>
    <name type="synonym">Clavaria militaris</name>
    <dbReference type="NCBI Taxonomy" id="73501"/>
    <lineage>
        <taxon>Eukaryota</taxon>
        <taxon>Fungi</taxon>
        <taxon>Dikarya</taxon>
        <taxon>Ascomycota</taxon>
        <taxon>Pezizomycotina</taxon>
        <taxon>Sordariomycetes</taxon>
        <taxon>Hypocreomycetidae</taxon>
        <taxon>Hypocreales</taxon>
        <taxon>Cordycipitaceae</taxon>
        <taxon>Cordyceps</taxon>
    </lineage>
</organism>
<feature type="signal peptide" evidence="1">
    <location>
        <begin position="1"/>
        <end position="17"/>
    </location>
</feature>
<keyword evidence="1" id="KW-0732">Signal</keyword>